<keyword evidence="5" id="KW-0067">ATP-binding</keyword>
<dbReference type="PATRIC" id="fig|391937.3.peg.3875"/>
<reference evidence="12 13" key="1">
    <citation type="journal article" date="2012" name="J. Bacteriol.">
        <title>Genome Sequence of Nitratireductor pacificus Type Strain pht-3B.</title>
        <authorList>
            <person name="Lai Q."/>
            <person name="Li G."/>
            <person name="Shao Z."/>
        </authorList>
    </citation>
    <scope>NUCLEOTIDE SEQUENCE [LARGE SCALE GENOMIC DNA]</scope>
    <source>
        <strain evidence="13">pht-3B</strain>
    </source>
</reference>
<feature type="transmembrane region" description="Helical" evidence="9">
    <location>
        <begin position="38"/>
        <end position="60"/>
    </location>
</feature>
<dbReference type="PROSITE" id="PS50929">
    <property type="entry name" value="ABC_TM1F"/>
    <property type="match status" value="1"/>
</dbReference>
<dbReference type="FunFam" id="3.40.50.300:FF:000218">
    <property type="entry name" value="Multidrug ABC transporter ATP-binding protein"/>
    <property type="match status" value="1"/>
</dbReference>
<gene>
    <name evidence="12" type="ORF">NA2_18871</name>
</gene>
<evidence type="ECO:0000259" key="10">
    <source>
        <dbReference type="PROSITE" id="PS50893"/>
    </source>
</evidence>
<feature type="domain" description="ABC transporter" evidence="10">
    <location>
        <begin position="361"/>
        <end position="600"/>
    </location>
</feature>
<feature type="domain" description="ABC transmembrane type-1" evidence="11">
    <location>
        <begin position="42"/>
        <end position="327"/>
    </location>
</feature>
<evidence type="ECO:0000256" key="7">
    <source>
        <dbReference type="ARBA" id="ARBA00023136"/>
    </source>
</evidence>
<dbReference type="PANTHER" id="PTHR43394:SF1">
    <property type="entry name" value="ATP-BINDING CASSETTE SUB-FAMILY B MEMBER 10, MITOCHONDRIAL"/>
    <property type="match status" value="1"/>
</dbReference>
<feature type="transmembrane region" description="Helical" evidence="9">
    <location>
        <begin position="80"/>
        <end position="100"/>
    </location>
</feature>
<dbReference type="FunFam" id="1.20.1560.10:FF:000070">
    <property type="entry name" value="Multidrug ABC transporter ATP-binding protein"/>
    <property type="match status" value="1"/>
</dbReference>
<dbReference type="OrthoDB" id="9804259at2"/>
<evidence type="ECO:0000256" key="3">
    <source>
        <dbReference type="ARBA" id="ARBA00022692"/>
    </source>
</evidence>
<feature type="transmembrane region" description="Helical" evidence="9">
    <location>
        <begin position="295"/>
        <end position="313"/>
    </location>
</feature>
<dbReference type="InterPro" id="IPR036640">
    <property type="entry name" value="ABC1_TM_sf"/>
</dbReference>
<keyword evidence="6 9" id="KW-1133">Transmembrane helix</keyword>
<evidence type="ECO:0000313" key="12">
    <source>
        <dbReference type="EMBL" id="EKF17220.1"/>
    </source>
</evidence>
<dbReference type="InterPro" id="IPR011527">
    <property type="entry name" value="ABC1_TM_dom"/>
</dbReference>
<evidence type="ECO:0000259" key="11">
    <source>
        <dbReference type="PROSITE" id="PS50929"/>
    </source>
</evidence>
<dbReference type="STRING" id="391937.NA2_18871"/>
<comment type="caution">
    <text evidence="12">The sequence shown here is derived from an EMBL/GenBank/DDBJ whole genome shotgun (WGS) entry which is preliminary data.</text>
</comment>
<dbReference type="GO" id="GO:0005886">
    <property type="term" value="C:plasma membrane"/>
    <property type="evidence" value="ECO:0007669"/>
    <property type="project" value="UniProtKB-SubCell"/>
</dbReference>
<keyword evidence="3 9" id="KW-0812">Transmembrane</keyword>
<dbReference type="eggNOG" id="COG1132">
    <property type="taxonomic scope" value="Bacteria"/>
</dbReference>
<dbReference type="Proteomes" id="UP000006786">
    <property type="component" value="Unassembled WGS sequence"/>
</dbReference>
<dbReference type="InterPro" id="IPR017871">
    <property type="entry name" value="ABC_transporter-like_CS"/>
</dbReference>
<dbReference type="InterPro" id="IPR027417">
    <property type="entry name" value="P-loop_NTPase"/>
</dbReference>
<evidence type="ECO:0000256" key="6">
    <source>
        <dbReference type="ARBA" id="ARBA00022989"/>
    </source>
</evidence>
<dbReference type="EMBL" id="AMRM01000027">
    <property type="protein sequence ID" value="EKF17220.1"/>
    <property type="molecule type" value="Genomic_DNA"/>
</dbReference>
<keyword evidence="4" id="KW-0547">Nucleotide-binding</keyword>
<sequence length="615" mass="68605">MFQWFERRLDPFPSEEPQEPPRTLVAFCLHYTKGAWPYLVPAAILMACIAIAEVWMFSFLGNIVDWLSQSDRATFLETEGWKLAAMSFLVMIGLPLMVWFHSLLSQQTLMGNYPMRIRWQVHRYLLKQSMSFYQDEFAGRIATKLMQTALAVRECVIKLFDVLNYVIVYFTGMLFIVAAADWRLALPLVGWLVCYVLLMRYFVPRLGKVAERQADARSIMTGRVVDSYTNIQTVKLFSHARREASFAKEGMSGFLGTVHQQMRLVTSLYGFLYVLNSTCLFLVGVLGIRLWLADAVSVGAVAVALGLVLRLWGMSQWIMWELSALFENIGTVQDGISSISLPRVVDDRPDATPLTVPEGNIAFEAVGFHYGKKGGVIENLSLTIRPGEKVGLVGRSGAGKSTLVNLLLRFYDLERGRITIDGQDIAAVTQDSLREQIGMVTQDTSLLHRSVRDNILYGRPDATEEMMIEAARRAEALSFIGGLTDPKERKGFDAHVGERGVKLSGGQRQRIAIARVMLKDAPILILDEATSALDSEVEAAIQENLYRLMEGKTVIAIAHRLSTIAAMDRLVVMDGGRVVEEGTHDELVARGGLYASLWQRQSGGFLDLEVGEAAE</sequence>
<evidence type="ECO:0000256" key="9">
    <source>
        <dbReference type="SAM" id="Phobius"/>
    </source>
</evidence>
<comment type="subcellular location">
    <subcellularLocation>
        <location evidence="1">Cell membrane</location>
        <topology evidence="1">Multi-pass membrane protein</topology>
    </subcellularLocation>
</comment>
<proteinExistence type="inferred from homology"/>
<dbReference type="SMART" id="SM00382">
    <property type="entry name" value="AAA"/>
    <property type="match status" value="1"/>
</dbReference>
<keyword evidence="13" id="KW-1185">Reference proteome</keyword>
<comment type="similarity">
    <text evidence="2">Belongs to the ABC transporter superfamily.</text>
</comment>
<evidence type="ECO:0000256" key="1">
    <source>
        <dbReference type="ARBA" id="ARBA00004651"/>
    </source>
</evidence>
<dbReference type="PROSITE" id="PS50893">
    <property type="entry name" value="ABC_TRANSPORTER_2"/>
    <property type="match status" value="1"/>
</dbReference>
<feature type="transmembrane region" description="Helical" evidence="9">
    <location>
        <begin position="162"/>
        <end position="179"/>
    </location>
</feature>
<dbReference type="Gene3D" id="1.20.1560.10">
    <property type="entry name" value="ABC transporter type 1, transmembrane domain"/>
    <property type="match status" value="1"/>
</dbReference>
<feature type="transmembrane region" description="Helical" evidence="9">
    <location>
        <begin position="268"/>
        <end position="289"/>
    </location>
</feature>
<keyword evidence="7 9" id="KW-0472">Membrane</keyword>
<evidence type="ECO:0000256" key="4">
    <source>
        <dbReference type="ARBA" id="ARBA00022741"/>
    </source>
</evidence>
<dbReference type="GO" id="GO:0005524">
    <property type="term" value="F:ATP binding"/>
    <property type="evidence" value="ECO:0007669"/>
    <property type="project" value="UniProtKB-KW"/>
</dbReference>
<evidence type="ECO:0000313" key="13">
    <source>
        <dbReference type="Proteomes" id="UP000006786"/>
    </source>
</evidence>
<dbReference type="PROSITE" id="PS00211">
    <property type="entry name" value="ABC_TRANSPORTER_1"/>
    <property type="match status" value="1"/>
</dbReference>
<evidence type="ECO:0000256" key="2">
    <source>
        <dbReference type="ARBA" id="ARBA00005417"/>
    </source>
</evidence>
<dbReference type="Pfam" id="PF00005">
    <property type="entry name" value="ABC_tran"/>
    <property type="match status" value="1"/>
</dbReference>
<dbReference type="InterPro" id="IPR039421">
    <property type="entry name" value="Type_1_exporter"/>
</dbReference>
<dbReference type="GO" id="GO:0015421">
    <property type="term" value="F:ABC-type oligopeptide transporter activity"/>
    <property type="evidence" value="ECO:0007669"/>
    <property type="project" value="TreeGrafter"/>
</dbReference>
<dbReference type="AlphaFoldDB" id="K2M8E5"/>
<dbReference type="InterPro" id="IPR003593">
    <property type="entry name" value="AAA+_ATPase"/>
</dbReference>
<feature type="transmembrane region" description="Helical" evidence="9">
    <location>
        <begin position="185"/>
        <end position="203"/>
    </location>
</feature>
<name>K2M8E5_9HYPH</name>
<dbReference type="SUPFAM" id="SSF90123">
    <property type="entry name" value="ABC transporter transmembrane region"/>
    <property type="match status" value="1"/>
</dbReference>
<dbReference type="RefSeq" id="WP_008598812.1">
    <property type="nucleotide sequence ID" value="NZ_AMRM01000027.1"/>
</dbReference>
<evidence type="ECO:0000256" key="5">
    <source>
        <dbReference type="ARBA" id="ARBA00022840"/>
    </source>
</evidence>
<organism evidence="12 13">
    <name type="scientific">Nitratireductor pacificus pht-3B</name>
    <dbReference type="NCBI Taxonomy" id="391937"/>
    <lineage>
        <taxon>Bacteria</taxon>
        <taxon>Pseudomonadati</taxon>
        <taxon>Pseudomonadota</taxon>
        <taxon>Alphaproteobacteria</taxon>
        <taxon>Hyphomicrobiales</taxon>
        <taxon>Phyllobacteriaceae</taxon>
        <taxon>Nitratireductor</taxon>
    </lineage>
</organism>
<dbReference type="SUPFAM" id="SSF52540">
    <property type="entry name" value="P-loop containing nucleoside triphosphate hydrolases"/>
    <property type="match status" value="1"/>
</dbReference>
<dbReference type="GO" id="GO:0016887">
    <property type="term" value="F:ATP hydrolysis activity"/>
    <property type="evidence" value="ECO:0007669"/>
    <property type="project" value="InterPro"/>
</dbReference>
<dbReference type="InterPro" id="IPR003439">
    <property type="entry name" value="ABC_transporter-like_ATP-bd"/>
</dbReference>
<accession>K2M8E5</accession>
<dbReference type="Gene3D" id="3.40.50.300">
    <property type="entry name" value="P-loop containing nucleotide triphosphate hydrolases"/>
    <property type="match status" value="1"/>
</dbReference>
<evidence type="ECO:0000256" key="8">
    <source>
        <dbReference type="ARBA" id="ARBA00024725"/>
    </source>
</evidence>
<dbReference type="Pfam" id="PF00664">
    <property type="entry name" value="ABC_membrane"/>
    <property type="match status" value="1"/>
</dbReference>
<dbReference type="PANTHER" id="PTHR43394">
    <property type="entry name" value="ATP-DEPENDENT PERMEASE MDL1, MITOCHONDRIAL"/>
    <property type="match status" value="1"/>
</dbReference>
<comment type="function">
    <text evidence="8">Part of an ABC transporter complex. Transmembrane domains (TMD) form a pore in the inner membrane and the ATP-binding domain (NBD) is responsible for energy generation.</text>
</comment>
<protein>
    <submittedName>
        <fullName evidence="12">ABC transporter</fullName>
    </submittedName>
</protein>